<dbReference type="Proteomes" id="UP000036403">
    <property type="component" value="Unassembled WGS sequence"/>
</dbReference>
<name>A0A0J7NCV8_LASNI</name>
<sequence>MPRALVLAKLTALTPGRQISKGDWSHLRGLELADPDFDRPATVDAVLGADIYGMLLEGGIQCGSPGEPVAHLTIFGWVLMGTLSDVSAQDSVTSHHVSTLPDLQKDLRRFWDLEDLPDEKRLTPDEERCEQLLRGTHSRDPEGRYTVRLPRRETHLAKLGASRRDAFQMLLSTERRLERNTTLKQKYEEFLTSYLSLGHMEPTPTKDEANKETYYMPHHAVVKSTDPEGKIRVVFNASFRTSTGVSLNDVLLPGPKLHEDLWLVLSR</sequence>
<evidence type="ECO:0000313" key="2">
    <source>
        <dbReference type="Proteomes" id="UP000036403"/>
    </source>
</evidence>
<dbReference type="PANTHER" id="PTHR47331:SF1">
    <property type="entry name" value="GAG-LIKE PROTEIN"/>
    <property type="match status" value="1"/>
</dbReference>
<dbReference type="STRING" id="67767.A0A0J7NCV8"/>
<dbReference type="AlphaFoldDB" id="A0A0J7NCV8"/>
<accession>A0A0J7NCV8</accession>
<reference evidence="1 2" key="1">
    <citation type="submission" date="2015-04" db="EMBL/GenBank/DDBJ databases">
        <title>Lasius niger genome sequencing.</title>
        <authorList>
            <person name="Konorov E.A."/>
            <person name="Nikitin M.A."/>
            <person name="Kirill M.V."/>
            <person name="Chang P."/>
        </authorList>
    </citation>
    <scope>NUCLEOTIDE SEQUENCE [LARGE SCALE GENOMIC DNA]</scope>
    <source>
        <tissue evidence="1">Whole</tissue>
    </source>
</reference>
<evidence type="ECO:0000313" key="1">
    <source>
        <dbReference type="EMBL" id="KMQ90405.1"/>
    </source>
</evidence>
<proteinExistence type="predicted"/>
<dbReference type="PaxDb" id="67767-A0A0J7NCV8"/>
<evidence type="ECO:0008006" key="3">
    <source>
        <dbReference type="Google" id="ProtNLM"/>
    </source>
</evidence>
<dbReference type="PANTHER" id="PTHR47331">
    <property type="entry name" value="PHD-TYPE DOMAIN-CONTAINING PROTEIN"/>
    <property type="match status" value="1"/>
</dbReference>
<protein>
    <recommendedName>
        <fullName evidence="3">Peptidase aspartic putative domain-containing protein</fullName>
    </recommendedName>
</protein>
<dbReference type="EMBL" id="LBMM01006671">
    <property type="protein sequence ID" value="KMQ90405.1"/>
    <property type="molecule type" value="Genomic_DNA"/>
</dbReference>
<comment type="caution">
    <text evidence="1">The sequence shown here is derived from an EMBL/GenBank/DDBJ whole genome shotgun (WGS) entry which is preliminary data.</text>
</comment>
<dbReference type="OrthoDB" id="7553834at2759"/>
<keyword evidence="2" id="KW-1185">Reference proteome</keyword>
<organism evidence="1 2">
    <name type="scientific">Lasius niger</name>
    <name type="common">Black garden ant</name>
    <dbReference type="NCBI Taxonomy" id="67767"/>
    <lineage>
        <taxon>Eukaryota</taxon>
        <taxon>Metazoa</taxon>
        <taxon>Ecdysozoa</taxon>
        <taxon>Arthropoda</taxon>
        <taxon>Hexapoda</taxon>
        <taxon>Insecta</taxon>
        <taxon>Pterygota</taxon>
        <taxon>Neoptera</taxon>
        <taxon>Endopterygota</taxon>
        <taxon>Hymenoptera</taxon>
        <taxon>Apocrita</taxon>
        <taxon>Aculeata</taxon>
        <taxon>Formicoidea</taxon>
        <taxon>Formicidae</taxon>
        <taxon>Formicinae</taxon>
        <taxon>Lasius</taxon>
        <taxon>Lasius</taxon>
    </lineage>
</organism>
<gene>
    <name evidence="1" type="ORF">RF55_9846</name>
</gene>